<evidence type="ECO:0000256" key="6">
    <source>
        <dbReference type="RuleBase" id="RU362067"/>
    </source>
</evidence>
<protein>
    <recommendedName>
        <fullName evidence="6">Amine oxidase</fullName>
        <ecNumber evidence="6">1.4.3.-</ecNumber>
    </recommendedName>
</protein>
<feature type="binding site" evidence="5">
    <location>
        <begin position="175"/>
        <end position="176"/>
    </location>
    <ligand>
        <name>FAD</name>
        <dbReference type="ChEBI" id="CHEBI:57692"/>
    </ligand>
</feature>
<evidence type="ECO:0000313" key="8">
    <source>
        <dbReference type="EMBL" id="KIW20291.1"/>
    </source>
</evidence>
<feature type="binding site" evidence="5">
    <location>
        <position position="381"/>
    </location>
    <ligand>
        <name>FAD</name>
        <dbReference type="ChEBI" id="CHEBI:57692"/>
    </ligand>
</feature>
<dbReference type="SUPFAM" id="SSF51905">
    <property type="entry name" value="FAD/NAD(P)-binding domain"/>
    <property type="match status" value="1"/>
</dbReference>
<dbReference type="EMBL" id="KN847492">
    <property type="protein sequence ID" value="KIW20291.1"/>
    <property type="molecule type" value="Genomic_DNA"/>
</dbReference>
<dbReference type="PRINTS" id="PR00757">
    <property type="entry name" value="AMINEOXDASEF"/>
</dbReference>
<evidence type="ECO:0000256" key="2">
    <source>
        <dbReference type="ARBA" id="ARBA00005995"/>
    </source>
</evidence>
<comment type="similarity">
    <text evidence="2 6">Belongs to the flavin monoamine oxidase family.</text>
</comment>
<dbReference type="AlphaFoldDB" id="A0A0D1YYC6"/>
<dbReference type="PANTHER" id="PTHR43563:SF14">
    <property type="entry name" value="AMINE OXIDASE"/>
    <property type="match status" value="1"/>
</dbReference>
<dbReference type="InterPro" id="IPR050703">
    <property type="entry name" value="Flavin_MAO"/>
</dbReference>
<dbReference type="InterPro" id="IPR035959">
    <property type="entry name" value="RutC-like_sf"/>
</dbReference>
<dbReference type="InterPro" id="IPR002937">
    <property type="entry name" value="Amino_oxidase"/>
</dbReference>
<keyword evidence="6" id="KW-0285">Flavoprotein</keyword>
<keyword evidence="6" id="KW-0274">FAD</keyword>
<dbReference type="Gene3D" id="3.50.50.60">
    <property type="entry name" value="FAD/NAD(P)-binding domain"/>
    <property type="match status" value="1"/>
</dbReference>
<dbReference type="HOGENOM" id="CLU_004498_0_3_1"/>
<evidence type="ECO:0000256" key="4">
    <source>
        <dbReference type="ARBA" id="ARBA00048448"/>
    </source>
</evidence>
<sequence>MSPPSDKLLPSVHTIDPYRLSDTRPIFSHVATSSGPARVVATAGQVGADENGKVPKDIDEQIALAMANLSRCLEAAGAKVTDVYKLVYYIVDYDPNNRRHTKHVKAFLNGHRPATTLVPVPALAFPDYKFEIEAYAAVRQEPLRTTEVVIVGAGLSGLKAAYNLQKAGVSCVVVEARDRVGGKTWSVDPLGQGKFQDVGAAWINDTNQSEIYALAKSLGLEMVTQRTEGNIIQEDIGGGLGLFEYGGTPKAMAEPNGVESLVYVRELFEKLCQELDIRDPVGTGAKYDKMTLEEWCKSVTGSETALASVKLWTRAMLGLEPAEMSALYFLNYCKSGGGLLLMRSDFKHGGQHLRFVRGTQSMSIELAKLLTPGSVVLDSPVRRILQTPEGVYVSAGRGDFKCKRVIVSVPTPLYKEITFEPPLPEAKAKLGEGNVLGYTLKVMVAYSEPWWRTSGLSGAVMSFKGPITTCRDSSNDKYGSYTLTCFSNGDFGRKMSVLTKEERHKAVLDHLKKMFGPYVDSVPEPLVVTEHEWAKDQWAQGCPCPASPPGIMTKYDHALRSTHGKVHFIGTETAYEWKGYMDGAVRSGDRGAEEVLAAMGKAKL</sequence>
<dbReference type="Proteomes" id="UP000053328">
    <property type="component" value="Unassembled WGS sequence"/>
</dbReference>
<dbReference type="Pfam" id="PF01593">
    <property type="entry name" value="Amino_oxidase"/>
    <property type="match status" value="1"/>
</dbReference>
<dbReference type="InterPro" id="IPR001613">
    <property type="entry name" value="Flavin_amine_oxidase"/>
</dbReference>
<comment type="cofactor">
    <cofactor evidence="1 6">
        <name>FAD</name>
        <dbReference type="ChEBI" id="CHEBI:57692"/>
    </cofactor>
</comment>
<dbReference type="Gene3D" id="3.30.1330.40">
    <property type="entry name" value="RutC-like"/>
    <property type="match status" value="1"/>
</dbReference>
<organism evidence="8 9">
    <name type="scientific">Exophiala spinifera</name>
    <dbReference type="NCBI Taxonomy" id="91928"/>
    <lineage>
        <taxon>Eukaryota</taxon>
        <taxon>Fungi</taxon>
        <taxon>Dikarya</taxon>
        <taxon>Ascomycota</taxon>
        <taxon>Pezizomycotina</taxon>
        <taxon>Eurotiomycetes</taxon>
        <taxon>Chaetothyriomycetidae</taxon>
        <taxon>Chaetothyriales</taxon>
        <taxon>Herpotrichiellaceae</taxon>
        <taxon>Exophiala</taxon>
    </lineage>
</organism>
<dbReference type="Pfam" id="PF01042">
    <property type="entry name" value="Ribonuc_L-PSP"/>
    <property type="match status" value="1"/>
</dbReference>
<proteinExistence type="inferred from homology"/>
<dbReference type="InterPro" id="IPR006175">
    <property type="entry name" value="YjgF/YER057c/UK114"/>
</dbReference>
<dbReference type="Gene3D" id="1.10.405.10">
    <property type="entry name" value="Guanine Nucleotide Dissociation Inhibitor, domain 1"/>
    <property type="match status" value="1"/>
</dbReference>
<evidence type="ECO:0000256" key="1">
    <source>
        <dbReference type="ARBA" id="ARBA00001974"/>
    </source>
</evidence>
<evidence type="ECO:0000259" key="7">
    <source>
        <dbReference type="Pfam" id="PF01593"/>
    </source>
</evidence>
<dbReference type="Gene3D" id="3.90.660.10">
    <property type="match status" value="1"/>
</dbReference>
<feature type="domain" description="Amine oxidase" evidence="7">
    <location>
        <begin position="155"/>
        <end position="596"/>
    </location>
</feature>
<evidence type="ECO:0000313" key="9">
    <source>
        <dbReference type="Proteomes" id="UP000053328"/>
    </source>
</evidence>
<feature type="binding site" evidence="5">
    <location>
        <position position="156"/>
    </location>
    <ligand>
        <name>FAD</name>
        <dbReference type="ChEBI" id="CHEBI:57692"/>
    </ligand>
</feature>
<evidence type="ECO:0000256" key="5">
    <source>
        <dbReference type="PIRSR" id="PIRSR601613-1"/>
    </source>
</evidence>
<dbReference type="InterPro" id="IPR036188">
    <property type="entry name" value="FAD/NAD-bd_sf"/>
</dbReference>
<dbReference type="VEuPathDB" id="FungiDB:PV08_00866"/>
<dbReference type="EC" id="1.4.3.-" evidence="6"/>
<gene>
    <name evidence="8" type="ORF">PV08_00866</name>
</gene>
<dbReference type="PANTHER" id="PTHR43563">
    <property type="entry name" value="AMINE OXIDASE"/>
    <property type="match status" value="1"/>
</dbReference>
<keyword evidence="9" id="KW-1185">Reference proteome</keyword>
<dbReference type="RefSeq" id="XP_016240507.1">
    <property type="nucleotide sequence ID" value="XM_016375231.1"/>
</dbReference>
<dbReference type="SUPFAM" id="SSF55298">
    <property type="entry name" value="YjgF-like"/>
    <property type="match status" value="1"/>
</dbReference>
<dbReference type="OrthoDB" id="5046242at2759"/>
<dbReference type="STRING" id="91928.A0A0D1YYC6"/>
<dbReference type="SUPFAM" id="SSF54373">
    <property type="entry name" value="FAD-linked reductases, C-terminal domain"/>
    <property type="match status" value="1"/>
</dbReference>
<accession>A0A0D1YYC6</accession>
<name>A0A0D1YYC6_9EURO</name>
<feature type="binding site" evidence="5">
    <location>
        <position position="572"/>
    </location>
    <ligand>
        <name>FAD</name>
        <dbReference type="ChEBI" id="CHEBI:57692"/>
    </ligand>
</feature>
<comment type="catalytic activity">
    <reaction evidence="4">
        <text>a secondary aliphatic amine + O2 + H2O = a primary amine + an aldehyde + H2O2</text>
        <dbReference type="Rhea" id="RHEA:26414"/>
        <dbReference type="ChEBI" id="CHEBI:15377"/>
        <dbReference type="ChEBI" id="CHEBI:15379"/>
        <dbReference type="ChEBI" id="CHEBI:16240"/>
        <dbReference type="ChEBI" id="CHEBI:17478"/>
        <dbReference type="ChEBI" id="CHEBI:58855"/>
        <dbReference type="ChEBI" id="CHEBI:65296"/>
        <dbReference type="EC" id="1.4.3.4"/>
    </reaction>
</comment>
<dbReference type="GeneID" id="27327949"/>
<keyword evidence="3 6" id="KW-0560">Oxidoreductase</keyword>
<dbReference type="GO" id="GO:0097621">
    <property type="term" value="F:monoamine oxidase activity"/>
    <property type="evidence" value="ECO:0007669"/>
    <property type="project" value="UniProtKB-EC"/>
</dbReference>
<reference evidence="8 9" key="1">
    <citation type="submission" date="2015-01" db="EMBL/GenBank/DDBJ databases">
        <title>The Genome Sequence of Exophiala spinifera CBS89968.</title>
        <authorList>
            <consortium name="The Broad Institute Genomics Platform"/>
            <person name="Cuomo C."/>
            <person name="de Hoog S."/>
            <person name="Gorbushina A."/>
            <person name="Stielow B."/>
            <person name="Teixiera M."/>
            <person name="Abouelleil A."/>
            <person name="Chapman S.B."/>
            <person name="Priest M."/>
            <person name="Young S.K."/>
            <person name="Wortman J."/>
            <person name="Nusbaum C."/>
            <person name="Birren B."/>
        </authorList>
    </citation>
    <scope>NUCLEOTIDE SEQUENCE [LARGE SCALE GENOMIC DNA]</scope>
    <source>
        <strain evidence="8 9">CBS 89968</strain>
    </source>
</reference>
<evidence type="ECO:0000256" key="3">
    <source>
        <dbReference type="ARBA" id="ARBA00023002"/>
    </source>
</evidence>
<feature type="binding site" evidence="5">
    <location>
        <position position="486"/>
    </location>
    <ligand>
        <name>substrate</name>
    </ligand>
</feature>